<dbReference type="EMBL" id="DS268170">
    <property type="protein sequence ID" value="KMU79132.1"/>
    <property type="molecule type" value="Genomic_DNA"/>
</dbReference>
<name>A0A0J8TYT8_COCIT</name>
<feature type="compositionally biased region" description="Pro residues" evidence="1">
    <location>
        <begin position="98"/>
        <end position="109"/>
    </location>
</feature>
<evidence type="ECO:0000313" key="3">
    <source>
        <dbReference type="Proteomes" id="UP000054559"/>
    </source>
</evidence>
<protein>
    <submittedName>
        <fullName evidence="2">Uncharacterized protein</fullName>
    </submittedName>
</protein>
<feature type="region of interest" description="Disordered" evidence="1">
    <location>
        <begin position="84"/>
        <end position="109"/>
    </location>
</feature>
<gene>
    <name evidence="2" type="ORF">CISG_07298</name>
</gene>
<sequence length="109" mass="12045">MLLALYKQKRKSKSVSTMSITQSHPTIMDRIKSLALDEIKTIRTLVQDGLRSGAYTYPFQVKNPPFPFRPYLLLTHALLSRVSSTSSRTEASGAHSSPPSPRLSPSPSS</sequence>
<accession>A0A0J8TYT8</accession>
<reference evidence="3" key="1">
    <citation type="journal article" date="2010" name="Genome Res.">
        <title>Population genomic sequencing of Coccidioides fungi reveals recent hybridization and transposon control.</title>
        <authorList>
            <person name="Neafsey D.E."/>
            <person name="Barker B.M."/>
            <person name="Sharpton T.J."/>
            <person name="Stajich J.E."/>
            <person name="Park D.J."/>
            <person name="Whiston E."/>
            <person name="Hung C.-Y."/>
            <person name="McMahan C."/>
            <person name="White J."/>
            <person name="Sykes S."/>
            <person name="Heiman D."/>
            <person name="Young S."/>
            <person name="Zeng Q."/>
            <person name="Abouelleil A."/>
            <person name="Aftuck L."/>
            <person name="Bessette D."/>
            <person name="Brown A."/>
            <person name="FitzGerald M."/>
            <person name="Lui A."/>
            <person name="Macdonald J.P."/>
            <person name="Priest M."/>
            <person name="Orbach M.J."/>
            <person name="Galgiani J.N."/>
            <person name="Kirkland T.N."/>
            <person name="Cole G.T."/>
            <person name="Birren B.W."/>
            <person name="Henn M.R."/>
            <person name="Taylor J.W."/>
            <person name="Rounsley S.D."/>
        </authorList>
    </citation>
    <scope>NUCLEOTIDE SEQUENCE [LARGE SCALE GENOMIC DNA]</scope>
    <source>
        <strain evidence="3">RMSCC 3703</strain>
    </source>
</reference>
<dbReference type="Proteomes" id="UP000054559">
    <property type="component" value="Unassembled WGS sequence"/>
</dbReference>
<evidence type="ECO:0000256" key="1">
    <source>
        <dbReference type="SAM" id="MobiDB-lite"/>
    </source>
</evidence>
<proteinExistence type="predicted"/>
<evidence type="ECO:0000313" key="2">
    <source>
        <dbReference type="EMBL" id="KMU79132.1"/>
    </source>
</evidence>
<organism evidence="2 3">
    <name type="scientific">Coccidioides immitis RMSCC 3703</name>
    <dbReference type="NCBI Taxonomy" id="454286"/>
    <lineage>
        <taxon>Eukaryota</taxon>
        <taxon>Fungi</taxon>
        <taxon>Dikarya</taxon>
        <taxon>Ascomycota</taxon>
        <taxon>Pezizomycotina</taxon>
        <taxon>Eurotiomycetes</taxon>
        <taxon>Eurotiomycetidae</taxon>
        <taxon>Onygenales</taxon>
        <taxon>Onygenaceae</taxon>
        <taxon>Coccidioides</taxon>
    </lineage>
</organism>
<dbReference type="STRING" id="454286.A0A0J8TYT8"/>
<dbReference type="AlphaFoldDB" id="A0A0J8TYT8"/>
<feature type="region of interest" description="Disordered" evidence="1">
    <location>
        <begin position="1"/>
        <end position="20"/>
    </location>
</feature>